<comment type="caution">
    <text evidence="2">The sequence shown here is derived from an EMBL/GenBank/DDBJ whole genome shotgun (WGS) entry which is preliminary data.</text>
</comment>
<dbReference type="Pfam" id="PF00359">
    <property type="entry name" value="PTS_EIIA_2"/>
    <property type="match status" value="1"/>
</dbReference>
<feature type="domain" description="PTS EIIA type-2" evidence="1">
    <location>
        <begin position="5"/>
        <end position="149"/>
    </location>
</feature>
<protein>
    <recommendedName>
        <fullName evidence="1">PTS EIIA type-2 domain-containing protein</fullName>
    </recommendedName>
</protein>
<sequence length="154" mass="16660">MLLTESLPIVSIDLNLKGKDKVQVLESLVALAGKAQTFESPGEVVAALLERESLSTTGIGNGLAVPHCKTPQAKQLVIALGRVPQGINFFALDGHPVRLFFLLLAPQEAANSHLKALAKVARFAKNPSILQELMDQPDPERLLAFLKEQDTLMD</sequence>
<dbReference type="EMBL" id="MFNF01000001">
    <property type="protein sequence ID" value="OGH04733.1"/>
    <property type="molecule type" value="Genomic_DNA"/>
</dbReference>
<dbReference type="AlphaFoldDB" id="A0A1F6H2W7"/>
<dbReference type="InterPro" id="IPR002178">
    <property type="entry name" value="PTS_EIIA_type-2_dom"/>
</dbReference>
<evidence type="ECO:0000259" key="1">
    <source>
        <dbReference type="PROSITE" id="PS51094"/>
    </source>
</evidence>
<accession>A0A1F6H2W7</accession>
<dbReference type="Proteomes" id="UP000177583">
    <property type="component" value="Unassembled WGS sequence"/>
</dbReference>
<dbReference type="Gene3D" id="3.40.930.10">
    <property type="entry name" value="Mannitol-specific EII, Chain A"/>
    <property type="match status" value="1"/>
</dbReference>
<evidence type="ECO:0000313" key="2">
    <source>
        <dbReference type="EMBL" id="OGH04733.1"/>
    </source>
</evidence>
<dbReference type="PANTHER" id="PTHR47738:SF1">
    <property type="entry name" value="NITROGEN REGULATORY PROTEIN"/>
    <property type="match status" value="1"/>
</dbReference>
<dbReference type="SUPFAM" id="SSF55804">
    <property type="entry name" value="Phoshotransferase/anion transport protein"/>
    <property type="match status" value="1"/>
</dbReference>
<dbReference type="PROSITE" id="PS00372">
    <property type="entry name" value="PTS_EIIA_TYPE_2_HIS"/>
    <property type="match status" value="1"/>
</dbReference>
<dbReference type="CDD" id="cd00211">
    <property type="entry name" value="PTS_IIA_fru"/>
    <property type="match status" value="1"/>
</dbReference>
<dbReference type="PROSITE" id="PS51094">
    <property type="entry name" value="PTS_EIIA_TYPE_2"/>
    <property type="match status" value="1"/>
</dbReference>
<dbReference type="InterPro" id="IPR016152">
    <property type="entry name" value="PTrfase/Anion_transptr"/>
</dbReference>
<proteinExistence type="predicted"/>
<gene>
    <name evidence="2" type="ORF">A2557_07030</name>
</gene>
<reference evidence="2 3" key="1">
    <citation type="journal article" date="2016" name="Nat. Commun.">
        <title>Thousands of microbial genomes shed light on interconnected biogeochemical processes in an aquifer system.</title>
        <authorList>
            <person name="Anantharaman K."/>
            <person name="Brown C.T."/>
            <person name="Hug L.A."/>
            <person name="Sharon I."/>
            <person name="Castelle C.J."/>
            <person name="Probst A.J."/>
            <person name="Thomas B.C."/>
            <person name="Singh A."/>
            <person name="Wilkins M.J."/>
            <person name="Karaoz U."/>
            <person name="Brodie E.L."/>
            <person name="Williams K.H."/>
            <person name="Hubbard S.S."/>
            <person name="Banfield J.F."/>
        </authorList>
    </citation>
    <scope>NUCLEOTIDE SEQUENCE [LARGE SCALE GENOMIC DNA]</scope>
</reference>
<name>A0A1F6H2W7_9PROT</name>
<dbReference type="PANTHER" id="PTHR47738">
    <property type="entry name" value="PTS SYSTEM FRUCTOSE-LIKE EIIA COMPONENT-RELATED"/>
    <property type="match status" value="1"/>
</dbReference>
<evidence type="ECO:0000313" key="3">
    <source>
        <dbReference type="Proteomes" id="UP000177583"/>
    </source>
</evidence>
<organism evidence="2 3">
    <name type="scientific">Candidatus Lambdaproteobacteria bacterium RIFOXYD2_FULL_56_26</name>
    <dbReference type="NCBI Taxonomy" id="1817773"/>
    <lineage>
        <taxon>Bacteria</taxon>
        <taxon>Pseudomonadati</taxon>
        <taxon>Pseudomonadota</taxon>
        <taxon>Candidatus Lambdaproteobacteria</taxon>
    </lineage>
</organism>
<dbReference type="GO" id="GO:0030295">
    <property type="term" value="F:protein kinase activator activity"/>
    <property type="evidence" value="ECO:0007669"/>
    <property type="project" value="TreeGrafter"/>
</dbReference>
<dbReference type="InterPro" id="IPR051541">
    <property type="entry name" value="PTS_SugarTrans_NitroReg"/>
</dbReference>